<dbReference type="GO" id="GO:0008870">
    <property type="term" value="F:galactoside O-acetyltransferase activity"/>
    <property type="evidence" value="ECO:0007669"/>
    <property type="project" value="UniProtKB-EC"/>
</dbReference>
<dbReference type="EMBL" id="JACCFH010000001">
    <property type="protein sequence ID" value="NYG31862.1"/>
    <property type="molecule type" value="Genomic_DNA"/>
</dbReference>
<dbReference type="AlphaFoldDB" id="A0A7Y9QZ15"/>
<protein>
    <submittedName>
        <fullName evidence="1">Galactoside O-acetyltransferase</fullName>
        <ecNumber evidence="1">2.3.1.18</ecNumber>
    </submittedName>
</protein>
<keyword evidence="2" id="KW-1185">Reference proteome</keyword>
<dbReference type="CDD" id="cd04647">
    <property type="entry name" value="LbH_MAT_like"/>
    <property type="match status" value="1"/>
</dbReference>
<comment type="caution">
    <text evidence="1">The sequence shown here is derived from an EMBL/GenBank/DDBJ whole genome shotgun (WGS) entry which is preliminary data.</text>
</comment>
<keyword evidence="1" id="KW-0808">Transferase</keyword>
<dbReference type="PANTHER" id="PTHR23416:SF78">
    <property type="entry name" value="LIPOPOLYSACCHARIDE BIOSYNTHESIS O-ACETYL TRANSFERASE WBBJ-RELATED"/>
    <property type="match status" value="1"/>
</dbReference>
<dbReference type="InterPro" id="IPR051159">
    <property type="entry name" value="Hexapeptide_acetyltransf"/>
</dbReference>
<reference evidence="1 2" key="1">
    <citation type="submission" date="2020-07" db="EMBL/GenBank/DDBJ databases">
        <title>Genomic Encyclopedia of Archaeal and Bacterial Type Strains, Phase II (KMG-II): from individual species to whole genera.</title>
        <authorList>
            <person name="Goeker M."/>
        </authorList>
    </citation>
    <scope>NUCLEOTIDE SEQUENCE [LARGE SCALE GENOMIC DNA]</scope>
    <source>
        <strain evidence="1 2">DSM 21226</strain>
    </source>
</reference>
<dbReference type="SUPFAM" id="SSF51161">
    <property type="entry name" value="Trimeric LpxA-like enzymes"/>
    <property type="match status" value="1"/>
</dbReference>
<dbReference type="RefSeq" id="WP_179632816.1">
    <property type="nucleotide sequence ID" value="NZ_JACCFH010000001.1"/>
</dbReference>
<dbReference type="PANTHER" id="PTHR23416">
    <property type="entry name" value="SIALIC ACID SYNTHASE-RELATED"/>
    <property type="match status" value="1"/>
</dbReference>
<accession>A0A7Y9QZ15</accession>
<name>A0A7Y9QZ15_9BURK</name>
<proteinExistence type="predicted"/>
<evidence type="ECO:0000313" key="1">
    <source>
        <dbReference type="EMBL" id="NYG31862.1"/>
    </source>
</evidence>
<dbReference type="EC" id="2.3.1.18" evidence="1"/>
<dbReference type="InterPro" id="IPR011004">
    <property type="entry name" value="Trimer_LpxA-like_sf"/>
</dbReference>
<dbReference type="Proteomes" id="UP000518288">
    <property type="component" value="Unassembled WGS sequence"/>
</dbReference>
<sequence length="190" mass="20144">MAWLTSEKIASMGFAEVGKEVYLSDKASFHNCAAIRLGTRVRIDDFCILSAGAGGIYIGSHVHVAVFSSLIGAGEIRLDDFSNISSRVAIYSSTDDFTGEAMTNPMVPARFTNVTSAPVHIGRHVVIGTGSVVLPGCVLAEGVAVGALSMVNRSCEAFGIYAGVPARLKRPRSNHLLELEQRFASDIGAR</sequence>
<evidence type="ECO:0000313" key="2">
    <source>
        <dbReference type="Proteomes" id="UP000518288"/>
    </source>
</evidence>
<organism evidence="1 2">
    <name type="scientific">Sphaerotilus montanus</name>
    <dbReference type="NCBI Taxonomy" id="522889"/>
    <lineage>
        <taxon>Bacteria</taxon>
        <taxon>Pseudomonadati</taxon>
        <taxon>Pseudomonadota</taxon>
        <taxon>Betaproteobacteria</taxon>
        <taxon>Burkholderiales</taxon>
        <taxon>Sphaerotilaceae</taxon>
        <taxon>Sphaerotilus</taxon>
    </lineage>
</organism>
<keyword evidence="1" id="KW-0012">Acyltransferase</keyword>
<dbReference type="Gene3D" id="2.160.10.10">
    <property type="entry name" value="Hexapeptide repeat proteins"/>
    <property type="match status" value="1"/>
</dbReference>
<gene>
    <name evidence="1" type="ORF">BDD16_000848</name>
</gene>